<dbReference type="EMBL" id="CP036272">
    <property type="protein sequence ID" value="QDT62203.1"/>
    <property type="molecule type" value="Genomic_DNA"/>
</dbReference>
<dbReference type="AlphaFoldDB" id="A0A517T1G1"/>
<dbReference type="GO" id="GO:0008983">
    <property type="term" value="F:protein-glutamate O-methyltransferase activity"/>
    <property type="evidence" value="ECO:0007669"/>
    <property type="project" value="UniProtKB-EC"/>
</dbReference>
<dbReference type="SMART" id="SM00138">
    <property type="entry name" value="MeTrc"/>
    <property type="match status" value="1"/>
</dbReference>
<dbReference type="PIRSF" id="PIRSF000410">
    <property type="entry name" value="CheR"/>
    <property type="match status" value="1"/>
</dbReference>
<evidence type="ECO:0000256" key="5">
    <source>
        <dbReference type="ARBA" id="ARBA00022691"/>
    </source>
</evidence>
<keyword evidence="8" id="KW-1185">Reference proteome</keyword>
<dbReference type="PANTHER" id="PTHR24422:SF19">
    <property type="entry name" value="CHEMOTAXIS PROTEIN METHYLTRANSFERASE"/>
    <property type="match status" value="1"/>
</dbReference>
<dbReference type="InterPro" id="IPR050903">
    <property type="entry name" value="Bact_Chemotaxis_MeTrfase"/>
</dbReference>
<keyword evidence="5" id="KW-0949">S-adenosyl-L-methionine</keyword>
<comment type="catalytic activity">
    <reaction evidence="1">
        <text>L-glutamyl-[protein] + S-adenosyl-L-methionine = [protein]-L-glutamate 5-O-methyl ester + S-adenosyl-L-homocysteine</text>
        <dbReference type="Rhea" id="RHEA:24452"/>
        <dbReference type="Rhea" id="RHEA-COMP:10208"/>
        <dbReference type="Rhea" id="RHEA-COMP:10311"/>
        <dbReference type="ChEBI" id="CHEBI:29973"/>
        <dbReference type="ChEBI" id="CHEBI:57856"/>
        <dbReference type="ChEBI" id="CHEBI:59789"/>
        <dbReference type="ChEBI" id="CHEBI:82795"/>
        <dbReference type="EC" id="2.1.1.80"/>
    </reaction>
</comment>
<dbReference type="RefSeq" id="WP_145276811.1">
    <property type="nucleotide sequence ID" value="NZ_CP036272.1"/>
</dbReference>
<protein>
    <recommendedName>
        <fullName evidence="2">protein-glutamate O-methyltransferase</fullName>
        <ecNumber evidence="2">2.1.1.80</ecNumber>
    </recommendedName>
</protein>
<dbReference type="InterPro" id="IPR029063">
    <property type="entry name" value="SAM-dependent_MTases_sf"/>
</dbReference>
<accession>A0A517T1G1</accession>
<dbReference type="InterPro" id="IPR026024">
    <property type="entry name" value="Chemotaxis_MeTrfase_CheR"/>
</dbReference>
<evidence type="ECO:0000256" key="1">
    <source>
        <dbReference type="ARBA" id="ARBA00001541"/>
    </source>
</evidence>
<organism evidence="7 8">
    <name type="scientific">Stieleria bergensis</name>
    <dbReference type="NCBI Taxonomy" id="2528025"/>
    <lineage>
        <taxon>Bacteria</taxon>
        <taxon>Pseudomonadati</taxon>
        <taxon>Planctomycetota</taxon>
        <taxon>Planctomycetia</taxon>
        <taxon>Pirellulales</taxon>
        <taxon>Pirellulaceae</taxon>
        <taxon>Stieleria</taxon>
    </lineage>
</organism>
<dbReference type="SUPFAM" id="SSF53335">
    <property type="entry name" value="S-adenosyl-L-methionine-dependent methyltransferases"/>
    <property type="match status" value="1"/>
</dbReference>
<gene>
    <name evidence="7" type="primary">cheR_3</name>
    <name evidence="7" type="ORF">SV7mr_47500</name>
</gene>
<dbReference type="OrthoDB" id="288469at2"/>
<dbReference type="Pfam" id="PF03705">
    <property type="entry name" value="CheR_N"/>
    <property type="match status" value="1"/>
</dbReference>
<dbReference type="Pfam" id="PF01739">
    <property type="entry name" value="CheR"/>
    <property type="match status" value="1"/>
</dbReference>
<evidence type="ECO:0000259" key="6">
    <source>
        <dbReference type="PROSITE" id="PS50123"/>
    </source>
</evidence>
<keyword evidence="4 7" id="KW-0808">Transferase</keyword>
<evidence type="ECO:0000313" key="7">
    <source>
        <dbReference type="EMBL" id="QDT62203.1"/>
    </source>
</evidence>
<dbReference type="InterPro" id="IPR036804">
    <property type="entry name" value="CheR_N_sf"/>
</dbReference>
<evidence type="ECO:0000313" key="8">
    <source>
        <dbReference type="Proteomes" id="UP000315003"/>
    </source>
</evidence>
<dbReference type="Gene3D" id="1.10.155.10">
    <property type="entry name" value="Chemotaxis receptor methyltransferase CheR, N-terminal domain"/>
    <property type="match status" value="1"/>
</dbReference>
<dbReference type="PANTHER" id="PTHR24422">
    <property type="entry name" value="CHEMOTAXIS PROTEIN METHYLTRANSFERASE"/>
    <property type="match status" value="1"/>
</dbReference>
<dbReference type="InterPro" id="IPR022641">
    <property type="entry name" value="CheR_N"/>
</dbReference>
<dbReference type="SUPFAM" id="SSF47757">
    <property type="entry name" value="Chemotaxis receptor methyltransferase CheR, N-terminal domain"/>
    <property type="match status" value="1"/>
</dbReference>
<proteinExistence type="predicted"/>
<dbReference type="GO" id="GO:0032259">
    <property type="term" value="P:methylation"/>
    <property type="evidence" value="ECO:0007669"/>
    <property type="project" value="UniProtKB-KW"/>
</dbReference>
<dbReference type="InterPro" id="IPR000780">
    <property type="entry name" value="CheR_MeTrfase"/>
</dbReference>
<name>A0A517T1G1_9BACT</name>
<dbReference type="PROSITE" id="PS50123">
    <property type="entry name" value="CHER"/>
    <property type="match status" value="1"/>
</dbReference>
<evidence type="ECO:0000256" key="3">
    <source>
        <dbReference type="ARBA" id="ARBA00022603"/>
    </source>
</evidence>
<keyword evidence="3 7" id="KW-0489">Methyltransferase</keyword>
<dbReference type="Gene3D" id="3.40.50.150">
    <property type="entry name" value="Vaccinia Virus protein VP39"/>
    <property type="match status" value="1"/>
</dbReference>
<feature type="domain" description="CheR-type methyltransferase" evidence="6">
    <location>
        <begin position="28"/>
        <end position="299"/>
    </location>
</feature>
<dbReference type="InterPro" id="IPR022642">
    <property type="entry name" value="CheR_C"/>
</dbReference>
<dbReference type="EC" id="2.1.1.80" evidence="2"/>
<dbReference type="Proteomes" id="UP000315003">
    <property type="component" value="Chromosome"/>
</dbReference>
<evidence type="ECO:0000256" key="4">
    <source>
        <dbReference type="ARBA" id="ARBA00022679"/>
    </source>
</evidence>
<reference evidence="7 8" key="1">
    <citation type="submission" date="2019-02" db="EMBL/GenBank/DDBJ databases">
        <title>Deep-cultivation of Planctomycetes and their phenomic and genomic characterization uncovers novel biology.</title>
        <authorList>
            <person name="Wiegand S."/>
            <person name="Jogler M."/>
            <person name="Boedeker C."/>
            <person name="Pinto D."/>
            <person name="Vollmers J."/>
            <person name="Rivas-Marin E."/>
            <person name="Kohn T."/>
            <person name="Peeters S.H."/>
            <person name="Heuer A."/>
            <person name="Rast P."/>
            <person name="Oberbeckmann S."/>
            <person name="Bunk B."/>
            <person name="Jeske O."/>
            <person name="Meyerdierks A."/>
            <person name="Storesund J.E."/>
            <person name="Kallscheuer N."/>
            <person name="Luecker S."/>
            <person name="Lage O.M."/>
            <person name="Pohl T."/>
            <person name="Merkel B.J."/>
            <person name="Hornburger P."/>
            <person name="Mueller R.-W."/>
            <person name="Bruemmer F."/>
            <person name="Labrenz M."/>
            <person name="Spormann A.M."/>
            <person name="Op den Camp H."/>
            <person name="Overmann J."/>
            <person name="Amann R."/>
            <person name="Jetten M.S.M."/>
            <person name="Mascher T."/>
            <person name="Medema M.H."/>
            <person name="Devos D.P."/>
            <person name="Kaster A.-K."/>
            <person name="Ovreas L."/>
            <person name="Rohde M."/>
            <person name="Galperin M.Y."/>
            <person name="Jogler C."/>
        </authorList>
    </citation>
    <scope>NUCLEOTIDE SEQUENCE [LARGE SCALE GENOMIC DNA]</scope>
    <source>
        <strain evidence="7 8">SV_7m_r</strain>
    </source>
</reference>
<dbReference type="PRINTS" id="PR00996">
    <property type="entry name" value="CHERMTFRASE"/>
</dbReference>
<sequence>MTVISKQRLALGKAALDQNQSPVTLQRLNQEQFQKFRSFIYDQCGIRIESNKLTLLSNRIRRRLVVGDFVDFDDYYRFLISARGSTELNGFLDAITTNETFFFRTEKQFDWLKDQWLTEQIALQRQGKRAPELRIWSAGCATGAEAYTMGICLAENHYRLNDWSLQILATDISEEALTTARDGVYKERTIDAVNDRQRKRFFTKVPSSDQWKVRSTLRESVQFKQHNLLHRLDARPFDLIFIRNVLIYFDEQSKQKVIQNLIRSLADDGYLVIGPSEGVYGMLQSLQRVTPLIYRKSAKTPSTPDVKLRKDGAS</sequence>
<evidence type="ECO:0000256" key="2">
    <source>
        <dbReference type="ARBA" id="ARBA00012534"/>
    </source>
</evidence>